<name>A0A0F9HVM9_9ZZZZ</name>
<accession>A0A0F9HVM9</accession>
<organism evidence="1">
    <name type="scientific">marine sediment metagenome</name>
    <dbReference type="NCBI Taxonomy" id="412755"/>
    <lineage>
        <taxon>unclassified sequences</taxon>
        <taxon>metagenomes</taxon>
        <taxon>ecological metagenomes</taxon>
    </lineage>
</organism>
<dbReference type="AlphaFoldDB" id="A0A0F9HVM9"/>
<gene>
    <name evidence="1" type="ORF">LCGC14_1657950</name>
</gene>
<evidence type="ECO:0000313" key="1">
    <source>
        <dbReference type="EMBL" id="KKM19212.1"/>
    </source>
</evidence>
<dbReference type="EMBL" id="LAZR01014041">
    <property type="protein sequence ID" value="KKM19212.1"/>
    <property type="molecule type" value="Genomic_DNA"/>
</dbReference>
<protein>
    <submittedName>
        <fullName evidence="1">Uncharacterized protein</fullName>
    </submittedName>
</protein>
<reference evidence="1" key="1">
    <citation type="journal article" date="2015" name="Nature">
        <title>Complex archaea that bridge the gap between prokaryotes and eukaryotes.</title>
        <authorList>
            <person name="Spang A."/>
            <person name="Saw J.H."/>
            <person name="Jorgensen S.L."/>
            <person name="Zaremba-Niedzwiedzka K."/>
            <person name="Martijn J."/>
            <person name="Lind A.E."/>
            <person name="van Eijk R."/>
            <person name="Schleper C."/>
            <person name="Guy L."/>
            <person name="Ettema T.J."/>
        </authorList>
    </citation>
    <scope>NUCLEOTIDE SEQUENCE</scope>
</reference>
<sequence>MPRVTVPAFQNRKRENPLEKDLYRLRCDDATLGQTSTHKPQLRLSLSIVDGNEQPDGSDPLGRTLADFLLLDFSASSQKGSEFLERKLDEAFLAFGVEFDEEGSFDPDDFIGKEAVGLVGTTEDNWGFPQSSVKRYKV</sequence>
<proteinExistence type="predicted"/>
<comment type="caution">
    <text evidence="1">The sequence shown here is derived from an EMBL/GenBank/DDBJ whole genome shotgun (WGS) entry which is preliminary data.</text>
</comment>